<dbReference type="SUPFAM" id="SSF52540">
    <property type="entry name" value="P-loop containing nucleoside triphosphate hydrolases"/>
    <property type="match status" value="1"/>
</dbReference>
<feature type="domain" description="ABC transporter" evidence="8">
    <location>
        <begin position="339"/>
        <end position="571"/>
    </location>
</feature>
<dbReference type="SUPFAM" id="SSF90123">
    <property type="entry name" value="ABC transporter transmembrane region"/>
    <property type="match status" value="1"/>
</dbReference>
<proteinExistence type="predicted"/>
<evidence type="ECO:0000259" key="8">
    <source>
        <dbReference type="PROSITE" id="PS50893"/>
    </source>
</evidence>
<evidence type="ECO:0000256" key="3">
    <source>
        <dbReference type="ARBA" id="ARBA00022741"/>
    </source>
</evidence>
<dbReference type="InterPro" id="IPR027417">
    <property type="entry name" value="P-loop_NTPase"/>
</dbReference>
<dbReference type="Gene3D" id="3.40.50.300">
    <property type="entry name" value="P-loop containing nucleotide triphosphate hydrolases"/>
    <property type="match status" value="1"/>
</dbReference>
<evidence type="ECO:0000256" key="7">
    <source>
        <dbReference type="SAM" id="Phobius"/>
    </source>
</evidence>
<feature type="transmembrane region" description="Helical" evidence="7">
    <location>
        <begin position="140"/>
        <end position="159"/>
    </location>
</feature>
<dbReference type="CDD" id="cd18548">
    <property type="entry name" value="ABC_6TM_Tm287_like"/>
    <property type="match status" value="1"/>
</dbReference>
<dbReference type="SMART" id="SM00382">
    <property type="entry name" value="AAA"/>
    <property type="match status" value="1"/>
</dbReference>
<dbReference type="Proteomes" id="UP001202180">
    <property type="component" value="Unassembled WGS sequence"/>
</dbReference>
<dbReference type="InterPro" id="IPR003593">
    <property type="entry name" value="AAA+_ATPase"/>
</dbReference>
<dbReference type="InterPro" id="IPR039421">
    <property type="entry name" value="Type_1_exporter"/>
</dbReference>
<feature type="transmembrane region" description="Helical" evidence="7">
    <location>
        <begin position="285"/>
        <end position="307"/>
    </location>
</feature>
<dbReference type="InterPro" id="IPR003439">
    <property type="entry name" value="ABC_transporter-like_ATP-bd"/>
</dbReference>
<dbReference type="Pfam" id="PF00664">
    <property type="entry name" value="ABC_membrane"/>
    <property type="match status" value="1"/>
</dbReference>
<feature type="domain" description="ABC transmembrane type-1" evidence="9">
    <location>
        <begin position="28"/>
        <end position="308"/>
    </location>
</feature>
<keyword evidence="6 7" id="KW-0472">Membrane</keyword>
<keyword evidence="3" id="KW-0547">Nucleotide-binding</keyword>
<keyword evidence="4 10" id="KW-0067">ATP-binding</keyword>
<evidence type="ECO:0000313" key="11">
    <source>
        <dbReference type="Proteomes" id="UP001202180"/>
    </source>
</evidence>
<dbReference type="RefSeq" id="WP_248478053.1">
    <property type="nucleotide sequence ID" value="NZ_JALPRF010000002.1"/>
</dbReference>
<gene>
    <name evidence="10" type="ORF">M0L20_16690</name>
</gene>
<feature type="transmembrane region" description="Helical" evidence="7">
    <location>
        <begin position="245"/>
        <end position="273"/>
    </location>
</feature>
<dbReference type="PANTHER" id="PTHR43394:SF1">
    <property type="entry name" value="ATP-BINDING CASSETTE SUB-FAMILY B MEMBER 10, MITOCHONDRIAL"/>
    <property type="match status" value="1"/>
</dbReference>
<name>A0ABT0HPE7_9BACT</name>
<keyword evidence="5 7" id="KW-1133">Transmembrane helix</keyword>
<keyword evidence="2 7" id="KW-0812">Transmembrane</keyword>
<accession>A0ABT0HPE7</accession>
<feature type="transmembrane region" description="Helical" evidence="7">
    <location>
        <begin position="27"/>
        <end position="48"/>
    </location>
</feature>
<reference evidence="10 11" key="1">
    <citation type="submission" date="2022-04" db="EMBL/GenBank/DDBJ databases">
        <title>Spirosoma sp. strain RP8 genome sequencing and assembly.</title>
        <authorList>
            <person name="Jung Y."/>
        </authorList>
    </citation>
    <scope>NUCLEOTIDE SEQUENCE [LARGE SCALE GENOMIC DNA]</scope>
    <source>
        <strain evidence="10 11">RP8</strain>
    </source>
</reference>
<feature type="transmembrane region" description="Helical" evidence="7">
    <location>
        <begin position="60"/>
        <end position="82"/>
    </location>
</feature>
<keyword evidence="11" id="KW-1185">Reference proteome</keyword>
<evidence type="ECO:0000256" key="6">
    <source>
        <dbReference type="ARBA" id="ARBA00023136"/>
    </source>
</evidence>
<dbReference type="GO" id="GO:0005524">
    <property type="term" value="F:ATP binding"/>
    <property type="evidence" value="ECO:0007669"/>
    <property type="project" value="UniProtKB-KW"/>
</dbReference>
<evidence type="ECO:0000313" key="10">
    <source>
        <dbReference type="EMBL" id="MCK8493508.1"/>
    </source>
</evidence>
<dbReference type="EMBL" id="JALPRF010000002">
    <property type="protein sequence ID" value="MCK8493508.1"/>
    <property type="molecule type" value="Genomic_DNA"/>
</dbReference>
<comment type="subcellular location">
    <subcellularLocation>
        <location evidence="1">Cell membrane</location>
        <topology evidence="1">Multi-pass membrane protein</topology>
    </subcellularLocation>
</comment>
<evidence type="ECO:0000256" key="2">
    <source>
        <dbReference type="ARBA" id="ARBA00022692"/>
    </source>
</evidence>
<evidence type="ECO:0000259" key="9">
    <source>
        <dbReference type="PROSITE" id="PS50929"/>
    </source>
</evidence>
<evidence type="ECO:0000256" key="4">
    <source>
        <dbReference type="ARBA" id="ARBA00022840"/>
    </source>
</evidence>
<dbReference type="InterPro" id="IPR017871">
    <property type="entry name" value="ABC_transporter-like_CS"/>
</dbReference>
<dbReference type="PROSITE" id="PS50929">
    <property type="entry name" value="ABC_TM1F"/>
    <property type="match status" value="1"/>
</dbReference>
<protein>
    <submittedName>
        <fullName evidence="10">ABC transporter ATP-binding protein/permease</fullName>
    </submittedName>
</protein>
<organism evidence="10 11">
    <name type="scientific">Spirosoma liriopis</name>
    <dbReference type="NCBI Taxonomy" id="2937440"/>
    <lineage>
        <taxon>Bacteria</taxon>
        <taxon>Pseudomonadati</taxon>
        <taxon>Bacteroidota</taxon>
        <taxon>Cytophagia</taxon>
        <taxon>Cytophagales</taxon>
        <taxon>Cytophagaceae</taxon>
        <taxon>Spirosoma</taxon>
    </lineage>
</organism>
<dbReference type="PANTHER" id="PTHR43394">
    <property type="entry name" value="ATP-DEPENDENT PERMEASE MDL1, MITOCHONDRIAL"/>
    <property type="match status" value="1"/>
</dbReference>
<dbReference type="Gene3D" id="1.20.1560.10">
    <property type="entry name" value="ABC transporter type 1, transmembrane domain"/>
    <property type="match status" value="1"/>
</dbReference>
<dbReference type="PROSITE" id="PS50893">
    <property type="entry name" value="ABC_TRANSPORTER_2"/>
    <property type="match status" value="1"/>
</dbReference>
<dbReference type="PROSITE" id="PS00211">
    <property type="entry name" value="ABC_TRANSPORTER_1"/>
    <property type="match status" value="1"/>
</dbReference>
<dbReference type="InterPro" id="IPR036640">
    <property type="entry name" value="ABC1_TM_sf"/>
</dbReference>
<dbReference type="InterPro" id="IPR011527">
    <property type="entry name" value="ABC1_TM_dom"/>
</dbReference>
<evidence type="ECO:0000256" key="1">
    <source>
        <dbReference type="ARBA" id="ARBA00004651"/>
    </source>
</evidence>
<evidence type="ECO:0000256" key="5">
    <source>
        <dbReference type="ARBA" id="ARBA00022989"/>
    </source>
</evidence>
<dbReference type="Pfam" id="PF00005">
    <property type="entry name" value="ABC_tran"/>
    <property type="match status" value="1"/>
</dbReference>
<sequence length="582" mass="64035">MDKTRPRQASAPKASLLGLLKPYSRMVILLILFALISNGINLLLPMIISHGIDDYAAGHFVLKRTVIQFLLAALFIFVFTYLQSIIQTYASEQVARDLRTQLADKLSRQRFAYIQETNPSRLLTNLTSDVDSVKTFVSQAVVSIVSSLCIIVGASILLVNINWKLGLTVMAIIPIVGVTFYILMSKVRTLFVRSRGVVDWLNKVINESILGAALIRVLNAQQLEYEKFLAANTDAKDIGLAILRLFAALIPIISFTANMAALSILVMGGHFVITGSMSLGDFAAFNGYLALLIFPIIVIGFMSNVIAQASASYERVSEVLQAPETAKTGTIDLPLQGTITVRNVSVYYDGKPALKDVSFSVKAESRTAIVGPTAAGKSQLLYLLTGLIDPQEGSVAYDELSIDQYSEDAFHKQVGFVFQDSIIFNMSLRENIAFSDTVTDESVQKAIDTAELRGFIDSMPEGLQTVVSERGSTLSGGQKQRIMLARALALNPKVLLLDDFTARVDANTEQKIVQNIQRNYPDLTLVSVTQKITSAEQYEQIILLMEGEIVARGTHPELMNSSPEYVQIYQSQRSTSQYELRS</sequence>
<feature type="transmembrane region" description="Helical" evidence="7">
    <location>
        <begin position="165"/>
        <end position="184"/>
    </location>
</feature>
<comment type="caution">
    <text evidence="10">The sequence shown here is derived from an EMBL/GenBank/DDBJ whole genome shotgun (WGS) entry which is preliminary data.</text>
</comment>